<gene>
    <name evidence="10" type="ORF">F7725_004084</name>
</gene>
<evidence type="ECO:0000256" key="5">
    <source>
        <dbReference type="ARBA" id="ARBA00048336"/>
    </source>
</evidence>
<sequence>MLTITDCPQERSHRIEATLQTVFKKGSHRLQGHPPDCPQERSHRIEASLQTVLKRGPTVLRPPSRLSSRKGPTAFKATLKTVPKRGVTTFEAFLQIVLKRGSTAFDAALQTVFKKGSHRLQGHPQDCPQERCHHLRGLPPDCPQERPPSRLASRKGPTAFKAALQTVFKKGPTAFEATLQTGFKKGSHCLQGRPPDCLQERVPLPSRPPSRLSSRKGPTAFKAALQTVFKKGSHCLQGRPPDWLQEMSQSLRGLCPDCPQERSRDLCYLPARPQRFPAPEFLSLLPKMSCQFRCGLAHFAGLLPGKPTPVRHISLQFSGMKDSHRQQEVAPERQDPPWGGFEVSIQQLNDLLTDSGGSYSWPTRHFHEVYPRIYVGNAFVAMNVMRLKRQGITHILNAAEGNSFMHVNTNAEFYAGTNITYHGVAARDTDHFDISVYFEEGAEFIEKALAYKNGKGKVYVHCREGYSRSPTLVIAFLMLRQGMSVHTALATKEKEIERAASSNPKAKMSVLPCEEEKEMCFCLSDTVCSDTVCSDTVCSDTVCSDTSAVTPSAVTPSEVTPSEVTPSAVTPSAVTPSAVTPSEVTPSAVTPSAVTPSAVTPSEVTPSEVTPSEVTPSAVTPSAVTPSAVTPSAVTPSAVTLNKEKLHLYRRASRGQQSKLLGMWRNNPSLNVFAPERRRGDEMRERERGEEMRGDEMRGDERRGEEMRGEEMRGEERRGEEMR</sequence>
<evidence type="ECO:0000259" key="9">
    <source>
        <dbReference type="PROSITE" id="PS50056"/>
    </source>
</evidence>
<feature type="active site" description="Phosphocysteine intermediate" evidence="6">
    <location>
        <position position="462"/>
    </location>
</feature>
<reference evidence="10 11" key="1">
    <citation type="submission" date="2020-03" db="EMBL/GenBank/DDBJ databases">
        <title>Dissostichus mawsoni Genome sequencing and assembly.</title>
        <authorList>
            <person name="Park H."/>
        </authorList>
    </citation>
    <scope>NUCLEOTIDE SEQUENCE [LARGE SCALE GENOMIC DNA]</scope>
    <source>
        <strain evidence="10">DM0001</strain>
        <tissue evidence="10">Muscle</tissue>
    </source>
</reference>
<dbReference type="EMBL" id="JAAKFY010000014">
    <property type="protein sequence ID" value="KAF3847006.1"/>
    <property type="molecule type" value="Genomic_DNA"/>
</dbReference>
<keyword evidence="3" id="KW-0904">Protein phosphatase</keyword>
<dbReference type="SMART" id="SM00195">
    <property type="entry name" value="DSPc"/>
    <property type="match status" value="1"/>
</dbReference>
<dbReference type="SUPFAM" id="SSF52799">
    <property type="entry name" value="(Phosphotyrosine protein) phosphatases II"/>
    <property type="match status" value="1"/>
</dbReference>
<keyword evidence="2" id="KW-0378">Hydrolase</keyword>
<dbReference type="GO" id="GO:0033549">
    <property type="term" value="F:MAP kinase phosphatase activity"/>
    <property type="evidence" value="ECO:0007669"/>
    <property type="project" value="TreeGrafter"/>
</dbReference>
<dbReference type="PRINTS" id="PR01909">
    <property type="entry name" value="ADSPHPHTASEA"/>
</dbReference>
<evidence type="ECO:0000256" key="7">
    <source>
        <dbReference type="SAM" id="MobiDB-lite"/>
    </source>
</evidence>
<dbReference type="PANTHER" id="PTHR45682:SF15">
    <property type="entry name" value="DUAL SPECIFICITY PROTEIN PHOSPHATASE"/>
    <property type="match status" value="1"/>
</dbReference>
<protein>
    <recommendedName>
        <fullName evidence="12">Protein-serine/threonine phosphatase</fullName>
    </recommendedName>
</protein>
<dbReference type="GO" id="GO:0005737">
    <property type="term" value="C:cytoplasm"/>
    <property type="evidence" value="ECO:0007669"/>
    <property type="project" value="TreeGrafter"/>
</dbReference>
<feature type="domain" description="Tyrosine-protein phosphatase" evidence="8">
    <location>
        <begin position="365"/>
        <end position="519"/>
    </location>
</feature>
<evidence type="ECO:0000313" key="11">
    <source>
        <dbReference type="Proteomes" id="UP000518266"/>
    </source>
</evidence>
<dbReference type="GO" id="GO:0043409">
    <property type="term" value="P:negative regulation of MAPK cascade"/>
    <property type="evidence" value="ECO:0007669"/>
    <property type="project" value="TreeGrafter"/>
</dbReference>
<feature type="region of interest" description="Disordered" evidence="7">
    <location>
        <begin position="197"/>
        <end position="217"/>
    </location>
</feature>
<accession>A0A7J5YC17</accession>
<comment type="caution">
    <text evidence="10">The sequence shown here is derived from an EMBL/GenBank/DDBJ whole genome shotgun (WGS) entry which is preliminary data.</text>
</comment>
<dbReference type="InterPro" id="IPR020422">
    <property type="entry name" value="TYR_PHOSPHATASE_DUAL_dom"/>
</dbReference>
<comment type="similarity">
    <text evidence="1">Belongs to the protein-tyrosine phosphatase family. Non-receptor class dual specificity subfamily.</text>
</comment>
<dbReference type="PANTHER" id="PTHR45682">
    <property type="entry name" value="AGAP008228-PA"/>
    <property type="match status" value="1"/>
</dbReference>
<dbReference type="PROSITE" id="PS50054">
    <property type="entry name" value="TYR_PHOSPHATASE_DUAL"/>
    <property type="match status" value="1"/>
</dbReference>
<evidence type="ECO:0000259" key="8">
    <source>
        <dbReference type="PROSITE" id="PS50054"/>
    </source>
</evidence>
<dbReference type="GO" id="GO:0004722">
    <property type="term" value="F:protein serine/threonine phosphatase activity"/>
    <property type="evidence" value="ECO:0007669"/>
    <property type="project" value="UniProtKB-EC"/>
</dbReference>
<evidence type="ECO:0000256" key="2">
    <source>
        <dbReference type="ARBA" id="ARBA00022801"/>
    </source>
</evidence>
<dbReference type="OrthoDB" id="253091at2759"/>
<dbReference type="InterPro" id="IPR000340">
    <property type="entry name" value="Dual-sp_phosphatase_cat-dom"/>
</dbReference>
<dbReference type="PROSITE" id="PS50056">
    <property type="entry name" value="TYR_PHOSPHATASE_2"/>
    <property type="match status" value="1"/>
</dbReference>
<feature type="compositionally biased region" description="Low complexity" evidence="7">
    <location>
        <begin position="201"/>
        <end position="212"/>
    </location>
</feature>
<dbReference type="InterPro" id="IPR000387">
    <property type="entry name" value="Tyr_Pase_dom"/>
</dbReference>
<feature type="region of interest" description="Disordered" evidence="7">
    <location>
        <begin position="677"/>
        <end position="723"/>
    </location>
</feature>
<feature type="domain" description="Tyrosine specific protein phosphatases" evidence="9">
    <location>
        <begin position="442"/>
        <end position="489"/>
    </location>
</feature>
<dbReference type="AlphaFoldDB" id="A0A7J5YC17"/>
<name>A0A7J5YC17_DISMA</name>
<comment type="catalytic activity">
    <reaction evidence="5">
        <text>O-phospho-L-threonyl-[protein] + H2O = L-threonyl-[protein] + phosphate</text>
        <dbReference type="Rhea" id="RHEA:47004"/>
        <dbReference type="Rhea" id="RHEA-COMP:11060"/>
        <dbReference type="Rhea" id="RHEA-COMP:11605"/>
        <dbReference type="ChEBI" id="CHEBI:15377"/>
        <dbReference type="ChEBI" id="CHEBI:30013"/>
        <dbReference type="ChEBI" id="CHEBI:43474"/>
        <dbReference type="ChEBI" id="CHEBI:61977"/>
        <dbReference type="EC" id="3.1.3.16"/>
    </reaction>
</comment>
<dbReference type="Gene3D" id="3.90.190.10">
    <property type="entry name" value="Protein tyrosine phosphatase superfamily"/>
    <property type="match status" value="1"/>
</dbReference>
<evidence type="ECO:0000313" key="10">
    <source>
        <dbReference type="EMBL" id="KAF3847006.1"/>
    </source>
</evidence>
<dbReference type="Proteomes" id="UP000518266">
    <property type="component" value="Unassembled WGS sequence"/>
</dbReference>
<comment type="catalytic activity">
    <reaction evidence="4">
        <text>O-phospho-L-seryl-[protein] + H2O = L-seryl-[protein] + phosphate</text>
        <dbReference type="Rhea" id="RHEA:20629"/>
        <dbReference type="Rhea" id="RHEA-COMP:9863"/>
        <dbReference type="Rhea" id="RHEA-COMP:11604"/>
        <dbReference type="ChEBI" id="CHEBI:15377"/>
        <dbReference type="ChEBI" id="CHEBI:29999"/>
        <dbReference type="ChEBI" id="CHEBI:43474"/>
        <dbReference type="ChEBI" id="CHEBI:83421"/>
        <dbReference type="EC" id="3.1.3.16"/>
    </reaction>
</comment>
<dbReference type="InterPro" id="IPR020405">
    <property type="entry name" value="Atypical_DUSP_subfamA"/>
</dbReference>
<dbReference type="InterPro" id="IPR029021">
    <property type="entry name" value="Prot-tyrosine_phosphatase-like"/>
</dbReference>
<evidence type="ECO:0000256" key="4">
    <source>
        <dbReference type="ARBA" id="ARBA00047761"/>
    </source>
</evidence>
<proteinExistence type="inferred from homology"/>
<evidence type="ECO:0000256" key="6">
    <source>
        <dbReference type="PIRSR" id="PIRSR620405-1"/>
    </source>
</evidence>
<organism evidence="10 11">
    <name type="scientific">Dissostichus mawsoni</name>
    <name type="common">Antarctic cod</name>
    <dbReference type="NCBI Taxonomy" id="36200"/>
    <lineage>
        <taxon>Eukaryota</taxon>
        <taxon>Metazoa</taxon>
        <taxon>Chordata</taxon>
        <taxon>Craniata</taxon>
        <taxon>Vertebrata</taxon>
        <taxon>Euteleostomi</taxon>
        <taxon>Actinopterygii</taxon>
        <taxon>Neopterygii</taxon>
        <taxon>Teleostei</taxon>
        <taxon>Neoteleostei</taxon>
        <taxon>Acanthomorphata</taxon>
        <taxon>Eupercaria</taxon>
        <taxon>Perciformes</taxon>
        <taxon>Notothenioidei</taxon>
        <taxon>Nototheniidae</taxon>
        <taxon>Dissostichus</taxon>
    </lineage>
</organism>
<dbReference type="GO" id="GO:0008138">
    <property type="term" value="F:protein tyrosine/serine/threonine phosphatase activity"/>
    <property type="evidence" value="ECO:0007669"/>
    <property type="project" value="InterPro"/>
</dbReference>
<dbReference type="PRINTS" id="PR01908">
    <property type="entry name" value="ADSPHPHTASE"/>
</dbReference>
<evidence type="ECO:0000256" key="1">
    <source>
        <dbReference type="ARBA" id="ARBA00008601"/>
    </source>
</evidence>
<feature type="region of interest" description="Disordered" evidence="7">
    <location>
        <begin position="547"/>
        <end position="633"/>
    </location>
</feature>
<evidence type="ECO:0008006" key="12">
    <source>
        <dbReference type="Google" id="ProtNLM"/>
    </source>
</evidence>
<evidence type="ECO:0000256" key="3">
    <source>
        <dbReference type="ARBA" id="ARBA00022912"/>
    </source>
</evidence>
<dbReference type="Pfam" id="PF00782">
    <property type="entry name" value="DSPc"/>
    <property type="match status" value="1"/>
</dbReference>
<dbReference type="PROSITE" id="PS00383">
    <property type="entry name" value="TYR_PHOSPHATASE_1"/>
    <property type="match status" value="1"/>
</dbReference>
<dbReference type="InterPro" id="IPR016130">
    <property type="entry name" value="Tyr_Pase_AS"/>
</dbReference>
<keyword evidence="11" id="KW-1185">Reference proteome</keyword>